<reference evidence="10" key="1">
    <citation type="submission" date="2017-08" db="EMBL/GenBank/DDBJ databases">
        <title>A dynamic microbial community with high functional redundancy inhabits the cold, oxic subseafloor aquifer.</title>
        <authorList>
            <person name="Tully B.J."/>
            <person name="Wheat C.G."/>
            <person name="Glazer B.T."/>
            <person name="Huber J.A."/>
        </authorList>
    </citation>
    <scope>NUCLEOTIDE SEQUENCE [LARGE SCALE GENOMIC DNA]</scope>
</reference>
<evidence type="ECO:0000259" key="8">
    <source>
        <dbReference type="PROSITE" id="PS50850"/>
    </source>
</evidence>
<dbReference type="PROSITE" id="PS50850">
    <property type="entry name" value="MFS"/>
    <property type="match status" value="1"/>
</dbReference>
<gene>
    <name evidence="9" type="ORF">COB20_04840</name>
</gene>
<feature type="transmembrane region" description="Helical" evidence="7">
    <location>
        <begin position="89"/>
        <end position="109"/>
    </location>
</feature>
<proteinExistence type="predicted"/>
<evidence type="ECO:0000256" key="2">
    <source>
        <dbReference type="ARBA" id="ARBA00022448"/>
    </source>
</evidence>
<evidence type="ECO:0000256" key="5">
    <source>
        <dbReference type="ARBA" id="ARBA00022989"/>
    </source>
</evidence>
<dbReference type="EMBL" id="NVUL01000017">
    <property type="protein sequence ID" value="PCI79447.1"/>
    <property type="molecule type" value="Genomic_DNA"/>
</dbReference>
<dbReference type="Pfam" id="PF05977">
    <property type="entry name" value="MFS_3"/>
    <property type="match status" value="1"/>
</dbReference>
<dbReference type="InterPro" id="IPR036259">
    <property type="entry name" value="MFS_trans_sf"/>
</dbReference>
<dbReference type="GO" id="GO:0005886">
    <property type="term" value="C:plasma membrane"/>
    <property type="evidence" value="ECO:0007669"/>
    <property type="project" value="UniProtKB-SubCell"/>
</dbReference>
<evidence type="ECO:0000256" key="6">
    <source>
        <dbReference type="ARBA" id="ARBA00023136"/>
    </source>
</evidence>
<keyword evidence="6 7" id="KW-0472">Membrane</keyword>
<name>A0A2A4XBM3_9GAMM</name>
<dbReference type="AlphaFoldDB" id="A0A2A4XBM3"/>
<feature type="transmembrane region" description="Helical" evidence="7">
    <location>
        <begin position="15"/>
        <end position="38"/>
    </location>
</feature>
<evidence type="ECO:0000256" key="4">
    <source>
        <dbReference type="ARBA" id="ARBA00022692"/>
    </source>
</evidence>
<dbReference type="CDD" id="cd06173">
    <property type="entry name" value="MFS_MefA_like"/>
    <property type="match status" value="1"/>
</dbReference>
<keyword evidence="3" id="KW-1003">Cell membrane</keyword>
<comment type="subcellular location">
    <subcellularLocation>
        <location evidence="1">Cell membrane</location>
        <topology evidence="1">Multi-pass membrane protein</topology>
    </subcellularLocation>
</comment>
<protein>
    <recommendedName>
        <fullName evidence="8">Major facilitator superfamily (MFS) profile domain-containing protein</fullName>
    </recommendedName>
</protein>
<keyword evidence="2" id="KW-0813">Transport</keyword>
<comment type="caution">
    <text evidence="9">The sequence shown here is derived from an EMBL/GenBank/DDBJ whole genome shotgun (WGS) entry which is preliminary data.</text>
</comment>
<sequence>MSSPSLDSTTTKPSAFAVFSIGQFRWLFLGNAAFFFAMQGQMLTRTIIAWDLTGEATSLAYINLVVAIPMIFASLLGGAITDRVERRQLVIIGQCLIMANEIFILTMLLTERLEFWHMLCTAFVAGCAFPFIMPARMAITATVVGPEKLQSGMAFSSGVMNLSRVIGPAIMGVVVAQYSATAAYMLSVVLYATAILCMLGVQRSRSNPTDKPKEKLLADISEGFSYVRSNRPILLCLVFGLVPMLLAMPFQSILVMLAEQQWGVGESGVGTLMAVGGVGGVLGSIWILRRGDNASRLNLMIGSTAAFGVLLAIFVEINSFYLALIPLLLANMCVSASQTINNASVQILVDDSVRGRMSSFMMLSFALTPIGVFPLAIAADSIGAANALFGACVLLVVTVAGFYFLSPTLRNLDSNIKTAMEKAIEKKAAASEKAVS</sequence>
<dbReference type="PANTHER" id="PTHR23513">
    <property type="entry name" value="INTEGRAL MEMBRANE EFFLUX PROTEIN-RELATED"/>
    <property type="match status" value="1"/>
</dbReference>
<feature type="transmembrane region" description="Helical" evidence="7">
    <location>
        <begin position="233"/>
        <end position="257"/>
    </location>
</feature>
<feature type="transmembrane region" description="Helical" evidence="7">
    <location>
        <begin position="360"/>
        <end position="379"/>
    </location>
</feature>
<feature type="transmembrane region" description="Helical" evidence="7">
    <location>
        <begin position="182"/>
        <end position="201"/>
    </location>
</feature>
<dbReference type="InterPro" id="IPR020846">
    <property type="entry name" value="MFS_dom"/>
</dbReference>
<evidence type="ECO:0000256" key="7">
    <source>
        <dbReference type="SAM" id="Phobius"/>
    </source>
</evidence>
<evidence type="ECO:0000256" key="1">
    <source>
        <dbReference type="ARBA" id="ARBA00004651"/>
    </source>
</evidence>
<dbReference type="SUPFAM" id="SSF103473">
    <property type="entry name" value="MFS general substrate transporter"/>
    <property type="match status" value="1"/>
</dbReference>
<feature type="transmembrane region" description="Helical" evidence="7">
    <location>
        <begin position="385"/>
        <end position="405"/>
    </location>
</feature>
<dbReference type="InterPro" id="IPR010290">
    <property type="entry name" value="TM_effector"/>
</dbReference>
<feature type="domain" description="Major facilitator superfamily (MFS) profile" evidence="8">
    <location>
        <begin position="1"/>
        <end position="205"/>
    </location>
</feature>
<dbReference type="Proteomes" id="UP000218767">
    <property type="component" value="Unassembled WGS sequence"/>
</dbReference>
<feature type="transmembrane region" description="Helical" evidence="7">
    <location>
        <begin position="269"/>
        <end position="288"/>
    </location>
</feature>
<feature type="transmembrane region" description="Helical" evidence="7">
    <location>
        <begin position="58"/>
        <end position="77"/>
    </location>
</feature>
<feature type="transmembrane region" description="Helical" evidence="7">
    <location>
        <begin position="115"/>
        <end position="133"/>
    </location>
</feature>
<keyword evidence="5 7" id="KW-1133">Transmembrane helix</keyword>
<evidence type="ECO:0000313" key="9">
    <source>
        <dbReference type="EMBL" id="PCI79447.1"/>
    </source>
</evidence>
<keyword evidence="4 7" id="KW-0812">Transmembrane</keyword>
<evidence type="ECO:0000313" key="10">
    <source>
        <dbReference type="Proteomes" id="UP000218767"/>
    </source>
</evidence>
<dbReference type="GO" id="GO:0022857">
    <property type="term" value="F:transmembrane transporter activity"/>
    <property type="evidence" value="ECO:0007669"/>
    <property type="project" value="InterPro"/>
</dbReference>
<evidence type="ECO:0000256" key="3">
    <source>
        <dbReference type="ARBA" id="ARBA00022475"/>
    </source>
</evidence>
<dbReference type="PANTHER" id="PTHR23513:SF11">
    <property type="entry name" value="STAPHYLOFERRIN A TRANSPORTER"/>
    <property type="match status" value="1"/>
</dbReference>
<feature type="transmembrane region" description="Helical" evidence="7">
    <location>
        <begin position="321"/>
        <end position="340"/>
    </location>
</feature>
<dbReference type="Gene3D" id="1.20.1250.20">
    <property type="entry name" value="MFS general substrate transporter like domains"/>
    <property type="match status" value="1"/>
</dbReference>
<organism evidence="9 10">
    <name type="scientific">SAR86 cluster bacterium</name>
    <dbReference type="NCBI Taxonomy" id="2030880"/>
    <lineage>
        <taxon>Bacteria</taxon>
        <taxon>Pseudomonadati</taxon>
        <taxon>Pseudomonadota</taxon>
        <taxon>Gammaproteobacteria</taxon>
        <taxon>SAR86 cluster</taxon>
    </lineage>
</organism>
<accession>A0A2A4XBM3</accession>
<feature type="transmembrane region" description="Helical" evidence="7">
    <location>
        <begin position="297"/>
        <end position="315"/>
    </location>
</feature>